<protein>
    <submittedName>
        <fullName evidence="1">Uncharacterized protein</fullName>
    </submittedName>
</protein>
<dbReference type="EMBL" id="LAZR01056319">
    <property type="protein sequence ID" value="KKK74435.1"/>
    <property type="molecule type" value="Genomic_DNA"/>
</dbReference>
<name>A0A0F8YL51_9ZZZZ</name>
<dbReference type="GO" id="GO:0006259">
    <property type="term" value="P:DNA metabolic process"/>
    <property type="evidence" value="ECO:0007669"/>
    <property type="project" value="InterPro"/>
</dbReference>
<dbReference type="InterPro" id="IPR004590">
    <property type="entry name" value="ssDNA_annealing_RecT"/>
</dbReference>
<reference evidence="1" key="1">
    <citation type="journal article" date="2015" name="Nature">
        <title>Complex archaea that bridge the gap between prokaryotes and eukaryotes.</title>
        <authorList>
            <person name="Spang A."/>
            <person name="Saw J.H."/>
            <person name="Jorgensen S.L."/>
            <person name="Zaremba-Niedzwiedzka K."/>
            <person name="Martijn J."/>
            <person name="Lind A.E."/>
            <person name="van Eijk R."/>
            <person name="Schleper C."/>
            <person name="Guy L."/>
            <person name="Ettema T.J."/>
        </authorList>
    </citation>
    <scope>NUCLEOTIDE SEQUENCE</scope>
</reference>
<dbReference type="AlphaFoldDB" id="A0A0F8YL51"/>
<proteinExistence type="predicted"/>
<feature type="non-terminal residue" evidence="1">
    <location>
        <position position="195"/>
    </location>
</feature>
<evidence type="ECO:0000313" key="1">
    <source>
        <dbReference type="EMBL" id="KKK74435.1"/>
    </source>
</evidence>
<accession>A0A0F8YL51</accession>
<gene>
    <name evidence="1" type="ORF">LCGC14_2883790</name>
</gene>
<comment type="caution">
    <text evidence="1">The sequence shown here is derived from an EMBL/GenBank/DDBJ whole genome shotgun (WGS) entry which is preliminary data.</text>
</comment>
<organism evidence="1">
    <name type="scientific">marine sediment metagenome</name>
    <dbReference type="NCBI Taxonomy" id="412755"/>
    <lineage>
        <taxon>unclassified sequences</taxon>
        <taxon>metagenomes</taxon>
        <taxon>ecological metagenomes</taxon>
    </lineage>
</organism>
<dbReference type="InterPro" id="IPR018330">
    <property type="entry name" value="RecT_fam"/>
</dbReference>
<dbReference type="Pfam" id="PF03837">
    <property type="entry name" value="RecT"/>
    <property type="match status" value="1"/>
</dbReference>
<dbReference type="NCBIfam" id="TIGR00616">
    <property type="entry name" value="rect"/>
    <property type="match status" value="1"/>
</dbReference>
<sequence length="195" mass="21890">MAAPVVRTIDDRVLSVRTILQKHSGSLSRLLERVITPERFLTIAASLYRNNNLVDITPEDFSLAVMRMACLGLDPDPSLGHVYLLPFREKGGNQRHLEIVIGYKGRKELAYRSGLYSQIYASVVYEDEANDPDRFHAVRGNVSSFRHERLLTYSHQKSKGVLKEIAGAYSIAHLKDDPTKAAAWVTVPISEILVD</sequence>
<dbReference type="GO" id="GO:0003677">
    <property type="term" value="F:DNA binding"/>
    <property type="evidence" value="ECO:0007669"/>
    <property type="project" value="InterPro"/>
</dbReference>